<dbReference type="Pfam" id="PF13662">
    <property type="entry name" value="Toprim_4"/>
    <property type="match status" value="1"/>
</dbReference>
<keyword evidence="7 12" id="KW-0863">Zinc-finger</keyword>
<dbReference type="InterPro" id="IPR036977">
    <property type="entry name" value="DNA_primase_Znf_CHC2"/>
</dbReference>
<dbReference type="GO" id="GO:0005737">
    <property type="term" value="C:cytoplasm"/>
    <property type="evidence" value="ECO:0007669"/>
    <property type="project" value="TreeGrafter"/>
</dbReference>
<dbReference type="InterPro" id="IPR050219">
    <property type="entry name" value="DnaG_primase"/>
</dbReference>
<dbReference type="EC" id="2.7.7.101" evidence="12"/>
<comment type="subunit">
    <text evidence="12">Monomer. Interacts with DnaB.</text>
</comment>
<dbReference type="Pfam" id="PF01807">
    <property type="entry name" value="Zn_ribbon_DnaG"/>
    <property type="match status" value="1"/>
</dbReference>
<evidence type="ECO:0000256" key="5">
    <source>
        <dbReference type="ARBA" id="ARBA00022705"/>
    </source>
</evidence>
<reference evidence="16" key="1">
    <citation type="journal article" date="2021" name="PeerJ">
        <title>Extensive microbial diversity within the chicken gut microbiome revealed by metagenomics and culture.</title>
        <authorList>
            <person name="Gilroy R."/>
            <person name="Ravi A."/>
            <person name="Getino M."/>
            <person name="Pursley I."/>
            <person name="Horton D.L."/>
            <person name="Alikhan N.F."/>
            <person name="Baker D."/>
            <person name="Gharbi K."/>
            <person name="Hall N."/>
            <person name="Watson M."/>
            <person name="Adriaenssens E.M."/>
            <person name="Foster-Nyarko E."/>
            <person name="Jarju S."/>
            <person name="Secka A."/>
            <person name="Antonio M."/>
            <person name="Oren A."/>
            <person name="Chaudhuri R.R."/>
            <person name="La Ragione R."/>
            <person name="Hildebrand F."/>
            <person name="Pallen M.J."/>
        </authorList>
    </citation>
    <scope>NUCLEOTIDE SEQUENCE</scope>
    <source>
        <strain evidence="16">ChiW4-1371</strain>
    </source>
</reference>
<feature type="zinc finger region" description="CHC2-type" evidence="12 14">
    <location>
        <begin position="38"/>
        <end position="62"/>
    </location>
</feature>
<keyword evidence="9" id="KW-0460">Magnesium</keyword>
<dbReference type="HAMAP" id="MF_00974">
    <property type="entry name" value="DNA_primase_DnaG"/>
    <property type="match status" value="1"/>
</dbReference>
<evidence type="ECO:0000256" key="2">
    <source>
        <dbReference type="ARBA" id="ARBA00022515"/>
    </source>
</evidence>
<evidence type="ECO:0000256" key="6">
    <source>
        <dbReference type="ARBA" id="ARBA00022723"/>
    </source>
</evidence>
<keyword evidence="4 12" id="KW-0548">Nucleotidyltransferase</keyword>
<dbReference type="InterPro" id="IPR006171">
    <property type="entry name" value="TOPRIM_dom"/>
</dbReference>
<dbReference type="AlphaFoldDB" id="A0A9D2GUH7"/>
<keyword evidence="5 12" id="KW-0235">DNA replication</keyword>
<evidence type="ECO:0000256" key="1">
    <source>
        <dbReference type="ARBA" id="ARBA00022478"/>
    </source>
</evidence>
<dbReference type="PANTHER" id="PTHR30313:SF2">
    <property type="entry name" value="DNA PRIMASE"/>
    <property type="match status" value="1"/>
</dbReference>
<comment type="caution">
    <text evidence="16">The sequence shown here is derived from an EMBL/GenBank/DDBJ whole genome shotgun (WGS) entry which is preliminary data.</text>
</comment>
<dbReference type="GO" id="GO:1990077">
    <property type="term" value="C:primosome complex"/>
    <property type="evidence" value="ECO:0007669"/>
    <property type="project" value="UniProtKB-KW"/>
</dbReference>
<dbReference type="InterPro" id="IPR037068">
    <property type="entry name" value="DNA_primase_core_N_sf"/>
</dbReference>
<keyword evidence="1 12" id="KW-0240">DNA-directed RNA polymerase</keyword>
<comment type="similarity">
    <text evidence="12 13">Belongs to the DnaG primase family.</text>
</comment>
<dbReference type="Gene3D" id="3.90.580.10">
    <property type="entry name" value="Zinc finger, CHC2-type domain"/>
    <property type="match status" value="1"/>
</dbReference>
<dbReference type="EMBL" id="DXAQ01000049">
    <property type="protein sequence ID" value="HIZ88945.1"/>
    <property type="molecule type" value="Genomic_DNA"/>
</dbReference>
<comment type="catalytic activity">
    <reaction evidence="12">
        <text>ssDNA + n NTP = ssDNA/pppN(pN)n-1 hybrid + (n-1) diphosphate.</text>
        <dbReference type="EC" id="2.7.7.101"/>
    </reaction>
</comment>
<name>A0A9D2GUH7_9BACT</name>
<dbReference type="GO" id="GO:0003899">
    <property type="term" value="F:DNA-directed RNA polymerase activity"/>
    <property type="evidence" value="ECO:0007669"/>
    <property type="project" value="UniProtKB-UniRule"/>
</dbReference>
<dbReference type="PROSITE" id="PS50880">
    <property type="entry name" value="TOPRIM"/>
    <property type="match status" value="1"/>
</dbReference>
<organism evidence="16 17">
    <name type="scientific">Candidatus Mucispirillum faecigallinarum</name>
    <dbReference type="NCBI Taxonomy" id="2838699"/>
    <lineage>
        <taxon>Bacteria</taxon>
        <taxon>Pseudomonadati</taxon>
        <taxon>Deferribacterota</taxon>
        <taxon>Deferribacteres</taxon>
        <taxon>Deferribacterales</taxon>
        <taxon>Mucispirillaceae</taxon>
        <taxon>Mucispirillum</taxon>
    </lineage>
</organism>
<dbReference type="Proteomes" id="UP000824176">
    <property type="component" value="Unassembled WGS sequence"/>
</dbReference>
<evidence type="ECO:0000259" key="15">
    <source>
        <dbReference type="PROSITE" id="PS50880"/>
    </source>
</evidence>
<dbReference type="GO" id="GO:0006269">
    <property type="term" value="P:DNA replication, synthesis of primer"/>
    <property type="evidence" value="ECO:0007669"/>
    <property type="project" value="UniProtKB-UniRule"/>
</dbReference>
<accession>A0A9D2GUH7</accession>
<evidence type="ECO:0000313" key="16">
    <source>
        <dbReference type="EMBL" id="HIZ88945.1"/>
    </source>
</evidence>
<evidence type="ECO:0000256" key="7">
    <source>
        <dbReference type="ARBA" id="ARBA00022771"/>
    </source>
</evidence>
<proteinExistence type="inferred from homology"/>
<dbReference type="CDD" id="cd03364">
    <property type="entry name" value="TOPRIM_DnaG_primases"/>
    <property type="match status" value="1"/>
</dbReference>
<evidence type="ECO:0000256" key="10">
    <source>
        <dbReference type="ARBA" id="ARBA00023125"/>
    </source>
</evidence>
<feature type="domain" description="Toprim" evidence="15">
    <location>
        <begin position="248"/>
        <end position="329"/>
    </location>
</feature>
<protein>
    <recommendedName>
        <fullName evidence="12 13">DNA primase</fullName>
        <ecNumber evidence="12">2.7.7.101</ecNumber>
    </recommendedName>
</protein>
<evidence type="ECO:0000256" key="14">
    <source>
        <dbReference type="PIRSR" id="PIRSR002811-1"/>
    </source>
</evidence>
<dbReference type="InterPro" id="IPR030846">
    <property type="entry name" value="DnaG_bac"/>
</dbReference>
<dbReference type="InterPro" id="IPR002694">
    <property type="entry name" value="Znf_CHC2"/>
</dbReference>
<dbReference type="GO" id="GO:0008270">
    <property type="term" value="F:zinc ion binding"/>
    <property type="evidence" value="ECO:0007669"/>
    <property type="project" value="UniProtKB-UniRule"/>
</dbReference>
<evidence type="ECO:0000256" key="3">
    <source>
        <dbReference type="ARBA" id="ARBA00022679"/>
    </source>
</evidence>
<dbReference type="InterPro" id="IPR034151">
    <property type="entry name" value="TOPRIM_DnaG_bac"/>
</dbReference>
<dbReference type="PIRSF" id="PIRSF002811">
    <property type="entry name" value="DnaG"/>
    <property type="match status" value="1"/>
</dbReference>
<dbReference type="PANTHER" id="PTHR30313">
    <property type="entry name" value="DNA PRIMASE"/>
    <property type="match status" value="1"/>
</dbReference>
<gene>
    <name evidence="12 16" type="primary">dnaG</name>
    <name evidence="16" type="ORF">H9804_03285</name>
</gene>
<dbReference type="GO" id="GO:0000428">
    <property type="term" value="C:DNA-directed RNA polymerase complex"/>
    <property type="evidence" value="ECO:0007669"/>
    <property type="project" value="UniProtKB-KW"/>
</dbReference>
<evidence type="ECO:0000256" key="13">
    <source>
        <dbReference type="PIRNR" id="PIRNR002811"/>
    </source>
</evidence>
<evidence type="ECO:0000256" key="4">
    <source>
        <dbReference type="ARBA" id="ARBA00022695"/>
    </source>
</evidence>
<reference evidence="16" key="2">
    <citation type="submission" date="2021-04" db="EMBL/GenBank/DDBJ databases">
        <authorList>
            <person name="Gilroy R."/>
        </authorList>
    </citation>
    <scope>NUCLEOTIDE SEQUENCE</scope>
    <source>
        <strain evidence="16">ChiW4-1371</strain>
    </source>
</reference>
<keyword evidence="2 12" id="KW-0639">Primosome</keyword>
<evidence type="ECO:0000256" key="9">
    <source>
        <dbReference type="ARBA" id="ARBA00022842"/>
    </source>
</evidence>
<dbReference type="Gene3D" id="3.90.980.10">
    <property type="entry name" value="DNA primase, catalytic core, N-terminal domain"/>
    <property type="match status" value="1"/>
</dbReference>
<sequence>MARFTSSMLEQIRLINIATIIEPYVELRSKGRDLWGLCPFHNEKSPSFKVDAEKGFFKCFGCDAKGDGITFIMRKLGFSYQDAVLYLAEKYGINIEYDGESNMHSKDILTLHDEIQKISRKLFYTSAGQEARNYIINRSFNDDDFNEFGIGYLSSDVDYSGIYKMFPKDILYNSGFFKESKYGAPYARFFNRLMLPIKNVTGSIAAFAGRSLDGSNPKYLNSAESSVFHKGYTLFNIDKAKDAMKQSRQALIVEGYFDVMRLYKNGFKNAVAPMGTALTHEQIGLLKRYAEEITVMFDGDSAGEKAAFRSLERFAESGLFPKVIFLPEVDDPDSFILNYGADKFKEIFEKREDLFIHMIKRLALSAKNDFNIKLVRFKSVKDMLAKIENLHIRDYYIEAAADIFGLKKENIQEELAVNRYKKNVALNKSVNKNLYLCEMDFVACLSRLPVDIVDSILSDMNLEMINNDEIRSILKKILEFLPNISDIRQVTHELGSQFVELAMREIAEDNAYDEALKNKRQIELNYLKKRQNELIELMRTTTDKTAQISILQELNNLTKLIAGKNKDGE</sequence>
<dbReference type="SMART" id="SM00493">
    <property type="entry name" value="TOPRIM"/>
    <property type="match status" value="1"/>
</dbReference>
<comment type="domain">
    <text evidence="12">Contains an N-terminal zinc-binding domain, a central core domain that contains the primase activity, and a C-terminal DnaB-binding domain.</text>
</comment>
<dbReference type="InterPro" id="IPR013264">
    <property type="entry name" value="DNAG_N"/>
</dbReference>
<comment type="function">
    <text evidence="12 13">RNA polymerase that catalyzes the synthesis of short RNA molecules used as primers for DNA polymerase during DNA replication.</text>
</comment>
<dbReference type="Pfam" id="PF08275">
    <property type="entry name" value="DNAG_N"/>
    <property type="match status" value="1"/>
</dbReference>
<dbReference type="InterPro" id="IPR006295">
    <property type="entry name" value="DNA_primase_DnaG"/>
</dbReference>
<evidence type="ECO:0000256" key="11">
    <source>
        <dbReference type="ARBA" id="ARBA00023163"/>
    </source>
</evidence>
<keyword evidence="3 12" id="KW-0808">Transferase</keyword>
<keyword evidence="11 12" id="KW-0804">Transcription</keyword>
<keyword evidence="10 12" id="KW-0238">DNA-binding</keyword>
<dbReference type="NCBIfam" id="TIGR01391">
    <property type="entry name" value="dnaG"/>
    <property type="match status" value="1"/>
</dbReference>
<evidence type="ECO:0000256" key="8">
    <source>
        <dbReference type="ARBA" id="ARBA00022833"/>
    </source>
</evidence>
<evidence type="ECO:0000313" key="17">
    <source>
        <dbReference type="Proteomes" id="UP000824176"/>
    </source>
</evidence>
<keyword evidence="8 12" id="KW-0862">Zinc</keyword>
<dbReference type="Gene3D" id="3.40.1360.10">
    <property type="match status" value="1"/>
</dbReference>
<evidence type="ECO:0000256" key="12">
    <source>
        <dbReference type="HAMAP-Rule" id="MF_00974"/>
    </source>
</evidence>
<dbReference type="SMART" id="SM00400">
    <property type="entry name" value="ZnF_CHCC"/>
    <property type="match status" value="1"/>
</dbReference>
<dbReference type="SUPFAM" id="SSF57783">
    <property type="entry name" value="Zinc beta-ribbon"/>
    <property type="match status" value="1"/>
</dbReference>
<dbReference type="GO" id="GO:0003677">
    <property type="term" value="F:DNA binding"/>
    <property type="evidence" value="ECO:0007669"/>
    <property type="project" value="UniProtKB-KW"/>
</dbReference>
<dbReference type="SUPFAM" id="SSF56731">
    <property type="entry name" value="DNA primase core"/>
    <property type="match status" value="1"/>
</dbReference>
<comment type="cofactor">
    <cofactor evidence="12 13 14">
        <name>Zn(2+)</name>
        <dbReference type="ChEBI" id="CHEBI:29105"/>
    </cofactor>
    <text evidence="12 13 14">Binds 1 zinc ion per monomer.</text>
</comment>
<keyword evidence="6 12" id="KW-0479">Metal-binding</keyword>